<evidence type="ECO:0000256" key="4">
    <source>
        <dbReference type="ARBA" id="ARBA00023015"/>
    </source>
</evidence>
<evidence type="ECO:0000256" key="5">
    <source>
        <dbReference type="ARBA" id="ARBA00023163"/>
    </source>
</evidence>
<feature type="region of interest" description="Disordered" evidence="9">
    <location>
        <begin position="221"/>
        <end position="290"/>
    </location>
</feature>
<dbReference type="KEGG" id="kdj:28966258"/>
<proteinExistence type="inferred from homology"/>
<evidence type="ECO:0000256" key="7">
    <source>
        <dbReference type="ARBA" id="ARBA00025346"/>
    </source>
</evidence>
<gene>
    <name evidence="10" type="ORF">I303_02559</name>
</gene>
<feature type="compositionally biased region" description="Gly residues" evidence="9">
    <location>
        <begin position="243"/>
        <end position="254"/>
    </location>
</feature>
<name>A0A1A6A919_9TREE</name>
<comment type="function">
    <text evidence="7">Functions as a component of the DNA-binding general transcription factor complex TFIID. Binding of TFIID to a promoter (with or without TATA element) is the initial step in pre-initiation complex (PIC) formation. TFIID plays a key role in the regulation of gene expression by RNA polymerase II through different activities such as transcription activator interaction, core promoter recognition and selectivity, TFIIA and TFIIB interaction, chromatin modification (histone acetylation by TAF1), facilitation of DNA opening and initiation of transcription.</text>
</comment>
<dbReference type="CDD" id="cd08045">
    <property type="entry name" value="HFD_TAF4"/>
    <property type="match status" value="1"/>
</dbReference>
<feature type="compositionally biased region" description="Basic and acidic residues" evidence="9">
    <location>
        <begin position="359"/>
        <end position="375"/>
    </location>
</feature>
<dbReference type="InterPro" id="IPR007900">
    <property type="entry name" value="TAF4_C"/>
</dbReference>
<feature type="compositionally biased region" description="Polar residues" evidence="9">
    <location>
        <begin position="342"/>
        <end position="351"/>
    </location>
</feature>
<keyword evidence="5" id="KW-0804">Transcription</keyword>
<feature type="region of interest" description="Disordered" evidence="9">
    <location>
        <begin position="154"/>
        <end position="173"/>
    </location>
</feature>
<keyword evidence="6" id="KW-0539">Nucleus</keyword>
<feature type="compositionally biased region" description="Gly residues" evidence="9">
    <location>
        <begin position="471"/>
        <end position="483"/>
    </location>
</feature>
<evidence type="ECO:0000256" key="1">
    <source>
        <dbReference type="ARBA" id="ARBA00004123"/>
    </source>
</evidence>
<evidence type="ECO:0000313" key="10">
    <source>
        <dbReference type="EMBL" id="OBR86551.1"/>
    </source>
</evidence>
<sequence>MPTRILLPYRILFAHFAHYNIIKPSAAEPALRTSKERGGLSARGIELDIRVFSEVTLKKYTMQKTKGDTFDLRAEEDAARRLNVGKAITSNSSITGLNSRAKKTDLIGKTALKEKVDAIAKNHNVTFDPEVSLYLLSTIEERIKTLLQRAIKAQQHRTSSSHLRQPPLTKDGRAIWDQRIMSDPNSVMDAVNKMYREEEQEFRKLRMTRLAKEAELQRIKERANSLQPDGIIPNTFDEMSVSGSGGGDGGGGGPSTPMGKSSPSSFSTPAVQSAAGASGSAGGGSSTPMFGAIRESSIKKKPGKNSKMNPRDVSAEVQHKMANATAMRSVGMGKKYGWMTGNAPTISSPLAGTSKKRKAEKEKEKEKEKASKLKESVTASHQASPSTPNANGSGNTPKEKDNNNDTSAASTPGGGGGAQHSDADGDRERERERERPSKKARPTIPMPTRRLILVEKAVSQSSLNININTGAGVGGSASGNGTEGGEERRVEDDKVLTLVDLTFALEHGGLGGNGIGNEDEVLKNIWARKGGPWGEDGWEGRK</sequence>
<comment type="similarity">
    <text evidence="2">Belongs to the TAF4 family.</text>
</comment>
<feature type="compositionally biased region" description="Basic and acidic residues" evidence="9">
    <location>
        <begin position="421"/>
        <end position="437"/>
    </location>
</feature>
<dbReference type="AlphaFoldDB" id="A0A1A6A919"/>
<protein>
    <recommendedName>
        <fullName evidence="3">Transcription initiation factor TFIID subunit 4</fullName>
    </recommendedName>
    <alternativeName>
        <fullName evidence="8">TBP-associated factor 4</fullName>
    </alternativeName>
</protein>
<accession>A0A1A6A919</accession>
<evidence type="ECO:0000256" key="3">
    <source>
        <dbReference type="ARBA" id="ARBA00017306"/>
    </source>
</evidence>
<evidence type="ECO:0000256" key="6">
    <source>
        <dbReference type="ARBA" id="ARBA00023242"/>
    </source>
</evidence>
<comment type="subcellular location">
    <subcellularLocation>
        <location evidence="1">Nucleus</location>
    </subcellularLocation>
</comment>
<evidence type="ECO:0000256" key="2">
    <source>
        <dbReference type="ARBA" id="ARBA00006178"/>
    </source>
</evidence>
<dbReference type="RefSeq" id="XP_018264393.2">
    <property type="nucleotide sequence ID" value="XM_018405899.2"/>
</dbReference>
<dbReference type="VEuPathDB" id="FungiDB:I303_02559"/>
<evidence type="ECO:0000256" key="8">
    <source>
        <dbReference type="ARBA" id="ARBA00031747"/>
    </source>
</evidence>
<reference evidence="10" key="1">
    <citation type="submission" date="2013-07" db="EMBL/GenBank/DDBJ databases">
        <title>The Genome Sequence of Cryptococcus dejecticola CBS10117.</title>
        <authorList>
            <consortium name="The Broad Institute Genome Sequencing Platform"/>
            <person name="Cuomo C."/>
            <person name="Litvintseva A."/>
            <person name="Chen Y."/>
            <person name="Heitman J."/>
            <person name="Sun S."/>
            <person name="Springer D."/>
            <person name="Dromer F."/>
            <person name="Young S.K."/>
            <person name="Zeng Q."/>
            <person name="Gargeya S."/>
            <person name="Fitzgerald M."/>
            <person name="Abouelleil A."/>
            <person name="Alvarado L."/>
            <person name="Berlin A.M."/>
            <person name="Chapman S.B."/>
            <person name="Dewar J."/>
            <person name="Goldberg J."/>
            <person name="Griggs A."/>
            <person name="Gujja S."/>
            <person name="Hansen M."/>
            <person name="Howarth C."/>
            <person name="Imamovic A."/>
            <person name="Larimer J."/>
            <person name="McCowan C."/>
            <person name="Murphy C."/>
            <person name="Pearson M."/>
            <person name="Priest M."/>
            <person name="Roberts A."/>
            <person name="Saif S."/>
            <person name="Shea T."/>
            <person name="Sykes S."/>
            <person name="Wortman J."/>
            <person name="Nusbaum C."/>
            <person name="Birren B."/>
        </authorList>
    </citation>
    <scope>NUCLEOTIDE SEQUENCE [LARGE SCALE GENOMIC DNA]</scope>
    <source>
        <strain evidence="10">CBS 10117</strain>
    </source>
</reference>
<dbReference type="EMBL" id="KI894029">
    <property type="protein sequence ID" value="OBR86551.1"/>
    <property type="molecule type" value="Genomic_DNA"/>
</dbReference>
<organism evidence="10">
    <name type="scientific">Kwoniella dejecticola CBS 10117</name>
    <dbReference type="NCBI Taxonomy" id="1296121"/>
    <lineage>
        <taxon>Eukaryota</taxon>
        <taxon>Fungi</taxon>
        <taxon>Dikarya</taxon>
        <taxon>Basidiomycota</taxon>
        <taxon>Agaricomycotina</taxon>
        <taxon>Tremellomycetes</taxon>
        <taxon>Tremellales</taxon>
        <taxon>Cryptococcaceae</taxon>
        <taxon>Kwoniella</taxon>
    </lineage>
</organism>
<feature type="compositionally biased region" description="Polar residues" evidence="9">
    <location>
        <begin position="377"/>
        <end position="396"/>
    </location>
</feature>
<evidence type="ECO:0000256" key="9">
    <source>
        <dbReference type="SAM" id="MobiDB-lite"/>
    </source>
</evidence>
<dbReference type="GO" id="GO:0006352">
    <property type="term" value="P:DNA-templated transcription initiation"/>
    <property type="evidence" value="ECO:0007669"/>
    <property type="project" value="InterPro"/>
</dbReference>
<dbReference type="STRING" id="1296121.A0A1A6A919"/>
<dbReference type="GO" id="GO:0005669">
    <property type="term" value="C:transcription factor TFIID complex"/>
    <property type="evidence" value="ECO:0007669"/>
    <property type="project" value="InterPro"/>
</dbReference>
<dbReference type="OrthoDB" id="21060at2759"/>
<keyword evidence="4" id="KW-0805">Transcription regulation</keyword>
<dbReference type="GeneID" id="28966258"/>
<feature type="region of interest" description="Disordered" evidence="9">
    <location>
        <begin position="334"/>
        <end position="448"/>
    </location>
</feature>
<feature type="region of interest" description="Disordered" evidence="9">
    <location>
        <begin position="466"/>
        <end position="490"/>
    </location>
</feature>
<feature type="compositionally biased region" description="Low complexity" evidence="9">
    <location>
        <begin position="255"/>
        <end position="278"/>
    </location>
</feature>